<dbReference type="Proteomes" id="UP000319829">
    <property type="component" value="Unassembled WGS sequence"/>
</dbReference>
<sequence length="1323" mass="142940">MEPRQRPGRRVPGWLPWTLIGFAALLLLVSMGAGILALLFAKGDPTLSRRIAAFISSSVGSDSTRLESARIHGSIFGGAVLEQPRLVVVTPDGPVPWLIATRLTAEYDTFELLFSRRRTLRMTIDSPVLPLVHDHRGNLVVPRFGRSKRSPLDKTATRIDIRIRDGTISLDRGGVRFGNIAGNAVALLEPQHTTIRVARVSGVSRMPGRPGSIRAEGVAVVSKGHMRFDPLYIALDRSRIRSAIDWDLAHARVVSSRTGLNPLDLAEVMRLLDLAPVTQGSLVGEISFTGDPTSGDAAVRLSGTIAGEPVEALTARANLVPGAVRIEDAFARVKQAEVSGDAVIETRGVLTAEARLKNVDPALLPWWRLPANTPHGLLNGAARVRAIRAKPYPIASVGLDLHQGKLGRLAIDRGMVSARFGQRGDVSIDTAWVDTPGARLLGSGRIAPDSTLAFSFEALVRDLGAMDSLLKPVAMEAGQARITGSIRGRSSAPDYQMRGIITSGRLSNGMAFDSLRLTSRGRLGSPPSAVAELAVARLRAADRPLGDVASTLTITDKIVFERFRETSGDTTLSLHGEVRFQGKTALATLDSLTVAVGAREWRSQGPVEASLAGDRLQISHLTLAMDPGRLDIAGSAWLNASRVDARANLQGIDLSRVIGPGESPNAPRGIVEGDVLLAGPLADPDIQANLHVARPRLGGVSGDSLSMNLSYAPGALSVSEMRWVAGRGRASLAGSARPRLKFQDWIHALSRGDDSWTSRVDLALTGTAESLDMTTFAPMDTSLRSLRGITTARVRVSGNAAEPILELEARGSALALHGVEADSAEFSGSYAHRRLTISRLDFTRAGAQSHLEGFIPIDLALYGGRRLLRDQPMAFKLRMANADFGVAALFVPELAASAGKLNVIADVEGTPSRPVIKGSLKLVEGILRVAGRDEVVDGLEVDATFDEHRINVTRILGREGRRGRLSGSGYWQTAEGRRWGDYEFHLHATEFTATDRETYLFRFSGDFLVRDGSNPQGEEVPRITSVAPAMLSRGELTMDLSRSREEPDMPTPLLYDIVIEVPRNLWYRNLDTEVELMNGQLTLRNEGLRDLILGSLDVRGKYYMYSSEFRIMSGSISFTTLDRIDPDISIEAQTGLAGVANETRVIYQALSGRASQLKVHLHDDGGHSEAYLWKVITIGQFSSAGEEVSATEGLAPNVGPDATLPVRNYLFRNAERWLADVGFIDTIDLKSGTATGPNPTGNPIGLLGVGKYVTPELYVKYSRNFSGTAEETQSLSAEYRVTRHLLLRGEQIRGKPLNPAAGGVGPNAPLQQYNLDLKVRLEY</sequence>
<dbReference type="Pfam" id="PF04357">
    <property type="entry name" value="TamB"/>
    <property type="match status" value="1"/>
</dbReference>
<dbReference type="GO" id="GO:0005886">
    <property type="term" value="C:plasma membrane"/>
    <property type="evidence" value="ECO:0007669"/>
    <property type="project" value="InterPro"/>
</dbReference>
<dbReference type="GO" id="GO:0009306">
    <property type="term" value="P:protein secretion"/>
    <property type="evidence" value="ECO:0007669"/>
    <property type="project" value="InterPro"/>
</dbReference>
<proteinExistence type="predicted"/>
<evidence type="ECO:0000256" key="5">
    <source>
        <dbReference type="SAM" id="Phobius"/>
    </source>
</evidence>
<organism evidence="7 8">
    <name type="scientific">Eiseniibacteriota bacterium</name>
    <dbReference type="NCBI Taxonomy" id="2212470"/>
    <lineage>
        <taxon>Bacteria</taxon>
        <taxon>Candidatus Eiseniibacteriota</taxon>
    </lineage>
</organism>
<feature type="transmembrane region" description="Helical" evidence="5">
    <location>
        <begin position="14"/>
        <end position="41"/>
    </location>
</feature>
<evidence type="ECO:0000256" key="3">
    <source>
        <dbReference type="ARBA" id="ARBA00022989"/>
    </source>
</evidence>
<evidence type="ECO:0000256" key="4">
    <source>
        <dbReference type="ARBA" id="ARBA00023136"/>
    </source>
</evidence>
<keyword evidence="3 5" id="KW-1133">Transmembrane helix</keyword>
<gene>
    <name evidence="7" type="ORF">E6K74_00415</name>
</gene>
<protein>
    <recommendedName>
        <fullName evidence="6">Translocation and assembly module TamB C-terminal domain-containing protein</fullName>
    </recommendedName>
</protein>
<comment type="caution">
    <text evidence="7">The sequence shown here is derived from an EMBL/GenBank/DDBJ whole genome shotgun (WGS) entry which is preliminary data.</text>
</comment>
<reference evidence="7 8" key="1">
    <citation type="journal article" date="2019" name="Nat. Microbiol.">
        <title>Mediterranean grassland soil C-N compound turnover is dependent on rainfall and depth, and is mediated by genomically divergent microorganisms.</title>
        <authorList>
            <person name="Diamond S."/>
            <person name="Andeer P.F."/>
            <person name="Li Z."/>
            <person name="Crits-Christoph A."/>
            <person name="Burstein D."/>
            <person name="Anantharaman K."/>
            <person name="Lane K.R."/>
            <person name="Thomas B.C."/>
            <person name="Pan C."/>
            <person name="Northen T.R."/>
            <person name="Banfield J.F."/>
        </authorList>
    </citation>
    <scope>NUCLEOTIDE SEQUENCE [LARGE SCALE GENOMIC DNA]</scope>
    <source>
        <strain evidence="7">WS_4</strain>
    </source>
</reference>
<dbReference type="PANTHER" id="PTHR36985:SF1">
    <property type="entry name" value="TRANSLOCATION AND ASSEMBLY MODULE SUBUNIT TAMB"/>
    <property type="match status" value="1"/>
</dbReference>
<keyword evidence="2 5" id="KW-0812">Transmembrane</keyword>
<name>A0A538SY62_UNCEI</name>
<feature type="domain" description="Translocation and assembly module TamB C-terminal" evidence="6">
    <location>
        <begin position="1043"/>
        <end position="1290"/>
    </location>
</feature>
<accession>A0A538SY62</accession>
<comment type="subcellular location">
    <subcellularLocation>
        <location evidence="1">Membrane</location>
        <topology evidence="1">Single-pass membrane protein</topology>
    </subcellularLocation>
</comment>
<dbReference type="EMBL" id="VBOU01000002">
    <property type="protein sequence ID" value="TMQ56330.1"/>
    <property type="molecule type" value="Genomic_DNA"/>
</dbReference>
<dbReference type="GO" id="GO:0097347">
    <property type="term" value="C:TAM protein secretion complex"/>
    <property type="evidence" value="ECO:0007669"/>
    <property type="project" value="TreeGrafter"/>
</dbReference>
<evidence type="ECO:0000313" key="7">
    <source>
        <dbReference type="EMBL" id="TMQ56330.1"/>
    </source>
</evidence>
<evidence type="ECO:0000256" key="2">
    <source>
        <dbReference type="ARBA" id="ARBA00022692"/>
    </source>
</evidence>
<dbReference type="InterPro" id="IPR007452">
    <property type="entry name" value="TamB_C"/>
</dbReference>
<evidence type="ECO:0000313" key="8">
    <source>
        <dbReference type="Proteomes" id="UP000319829"/>
    </source>
</evidence>
<keyword evidence="4 5" id="KW-0472">Membrane</keyword>
<dbReference type="PANTHER" id="PTHR36985">
    <property type="entry name" value="TRANSLOCATION AND ASSEMBLY MODULE SUBUNIT TAMB"/>
    <property type="match status" value="1"/>
</dbReference>
<evidence type="ECO:0000259" key="6">
    <source>
        <dbReference type="Pfam" id="PF04357"/>
    </source>
</evidence>
<evidence type="ECO:0000256" key="1">
    <source>
        <dbReference type="ARBA" id="ARBA00004167"/>
    </source>
</evidence>